<evidence type="ECO:0000313" key="6">
    <source>
        <dbReference type="Proteomes" id="UP000069654"/>
    </source>
</evidence>
<evidence type="ECO:0000313" key="5">
    <source>
        <dbReference type="EMBL" id="GAT14855.1"/>
    </source>
</evidence>
<dbReference type="Proteomes" id="UP000069654">
    <property type="component" value="Unassembled WGS sequence"/>
</dbReference>
<dbReference type="Gene3D" id="1.20.140.10">
    <property type="entry name" value="Butyryl-CoA Dehydrogenase, subunit A, domain 3"/>
    <property type="match status" value="1"/>
</dbReference>
<dbReference type="STRING" id="1797.RMCT_1825"/>
<reference evidence="5 6" key="1">
    <citation type="journal article" date="2016" name="Genome Announc.">
        <title>Draft Genome Sequences of Five Rapidly Growing Mycobacterium Species, M. thermoresistibile, M. fortuitum subsp. acetamidolyticum, M. canariasense, M. brisbanense, and M. novocastrense.</title>
        <authorList>
            <person name="Katahira K."/>
            <person name="Ogura Y."/>
            <person name="Gotoh Y."/>
            <person name="Hayashi T."/>
        </authorList>
    </citation>
    <scope>NUCLEOTIDE SEQUENCE [LARGE SCALE GENOMIC DNA]</scope>
    <source>
        <strain evidence="5 6">JCM6362</strain>
    </source>
</reference>
<dbReference type="GO" id="GO:0050660">
    <property type="term" value="F:flavin adenine dinucleotide binding"/>
    <property type="evidence" value="ECO:0007669"/>
    <property type="project" value="InterPro"/>
</dbReference>
<dbReference type="Gene3D" id="2.40.110.10">
    <property type="entry name" value="Butyryl-CoA Dehydrogenase, subunit A, domain 2"/>
    <property type="match status" value="1"/>
</dbReference>
<dbReference type="InterPro" id="IPR037069">
    <property type="entry name" value="AcylCoA_DH/ox_N_sf"/>
</dbReference>
<dbReference type="SUPFAM" id="SSF56645">
    <property type="entry name" value="Acyl-CoA dehydrogenase NM domain-like"/>
    <property type="match status" value="1"/>
</dbReference>
<dbReference type="InterPro" id="IPR036250">
    <property type="entry name" value="AcylCo_DH-like_C"/>
</dbReference>
<dbReference type="RefSeq" id="WP_003926227.1">
    <property type="nucleotide sequence ID" value="NZ_BCTB01000009.1"/>
</dbReference>
<feature type="domain" description="Acyl-CoA dehydrogenase C-terminal" evidence="4">
    <location>
        <begin position="254"/>
        <end position="381"/>
    </location>
</feature>
<dbReference type="GO" id="GO:0005737">
    <property type="term" value="C:cytoplasm"/>
    <property type="evidence" value="ECO:0007669"/>
    <property type="project" value="TreeGrafter"/>
</dbReference>
<dbReference type="InterPro" id="IPR009100">
    <property type="entry name" value="AcylCoA_DH/oxidase_NM_dom_sf"/>
</dbReference>
<dbReference type="Pfam" id="PF08028">
    <property type="entry name" value="Acyl-CoA_dh_2"/>
    <property type="match status" value="1"/>
</dbReference>
<dbReference type="OrthoDB" id="3404950at2"/>
<evidence type="ECO:0000259" key="4">
    <source>
        <dbReference type="Pfam" id="PF08028"/>
    </source>
</evidence>
<dbReference type="InterPro" id="IPR013107">
    <property type="entry name" value="Acyl-CoA_DH_C"/>
</dbReference>
<dbReference type="GO" id="GO:0016712">
    <property type="term" value="F:oxidoreductase activity, acting on paired donors, with incorporation or reduction of molecular oxygen, reduced flavin or flavoprotein as one donor, and incorporation of one atom of oxygen"/>
    <property type="evidence" value="ECO:0007669"/>
    <property type="project" value="TreeGrafter"/>
</dbReference>
<keyword evidence="2" id="KW-0274">FAD</keyword>
<accession>A0A100XE08</accession>
<dbReference type="EMBL" id="BCTB01000009">
    <property type="protein sequence ID" value="GAT14855.1"/>
    <property type="molecule type" value="Genomic_DNA"/>
</dbReference>
<name>A0A100XE08_MYCTH</name>
<comment type="caution">
    <text evidence="5">The sequence shown here is derived from an EMBL/GenBank/DDBJ whole genome shotgun (WGS) entry which is preliminary data.</text>
</comment>
<dbReference type="GO" id="GO:0033539">
    <property type="term" value="P:fatty acid beta-oxidation using acyl-CoA dehydrogenase"/>
    <property type="evidence" value="ECO:0007669"/>
    <property type="project" value="TreeGrafter"/>
</dbReference>
<evidence type="ECO:0000256" key="1">
    <source>
        <dbReference type="ARBA" id="ARBA00022630"/>
    </source>
</evidence>
<evidence type="ECO:0000256" key="2">
    <source>
        <dbReference type="ARBA" id="ARBA00022827"/>
    </source>
</evidence>
<organism evidence="5 6">
    <name type="scientific">Mycolicibacterium thermoresistibile</name>
    <name type="common">Mycobacterium thermoresistibile</name>
    <dbReference type="NCBI Taxonomy" id="1797"/>
    <lineage>
        <taxon>Bacteria</taxon>
        <taxon>Bacillati</taxon>
        <taxon>Actinomycetota</taxon>
        <taxon>Actinomycetes</taxon>
        <taxon>Mycobacteriales</taxon>
        <taxon>Mycobacteriaceae</taxon>
        <taxon>Mycolicibacterium</taxon>
    </lineage>
</organism>
<dbReference type="PANTHER" id="PTHR48083">
    <property type="entry name" value="MEDIUM-CHAIN SPECIFIC ACYL-COA DEHYDROGENASE, MITOCHONDRIAL-RELATED"/>
    <property type="match status" value="1"/>
</dbReference>
<dbReference type="AlphaFoldDB" id="A0A100XE08"/>
<dbReference type="PIRSF" id="PIRSF016578">
    <property type="entry name" value="HsaA"/>
    <property type="match status" value="1"/>
</dbReference>
<dbReference type="Gene3D" id="1.10.540.10">
    <property type="entry name" value="Acyl-CoA dehydrogenase/oxidase, N-terminal domain"/>
    <property type="match status" value="1"/>
</dbReference>
<gene>
    <name evidence="5" type="ORF">RMCT_1825</name>
</gene>
<protein>
    <submittedName>
        <fullName evidence="5">Oxidoreductase</fullName>
    </submittedName>
</protein>
<reference evidence="6" key="2">
    <citation type="submission" date="2016-02" db="EMBL/GenBank/DDBJ databases">
        <title>Draft genome sequence of five rapidly growing Mycobacterium species.</title>
        <authorList>
            <person name="Katahira K."/>
            <person name="Gotou Y."/>
            <person name="Iida K."/>
            <person name="Ogura Y."/>
            <person name="Hayashi T."/>
        </authorList>
    </citation>
    <scope>NUCLEOTIDE SEQUENCE [LARGE SCALE GENOMIC DNA]</scope>
    <source>
        <strain evidence="6">JCM6362</strain>
    </source>
</reference>
<sequence>MTQTINTNNHPDLEATRREVLAAVDDILPVLERNADTAEKNRAVPQESWDALIESSALRLFAPRRAGGLEAGYRTYVEVTAKVAGACGSSGWFCFILNHGDWHIGQMSQAVQDKVWANGATEKVIVPLTPAPGSSIERVDGGTKLTGEWPYSSGSDRAKWGVMGFPVFGPDGTPVDNAIGLISMDQAEGIKDTWHVSGMAGTSSNTVVLKDVVIPDEETITFGEIMSGNFRTPHKHEAQYHQDAGTIFHVATLAPVLGLARAAYEYVLRRITSSPKAMAYTFYTDTTKSSATQFAMARASWLIDTAFDQMLATADAIDAQARTGKPFSNAERARFAMKAAEGHRMCREAFDLVLDVNGAGSFALASPLQRMWRDMHMGSRHGLSVPGLKHEVYGRSLLGAPEQQMTPIL</sequence>
<dbReference type="InterPro" id="IPR050741">
    <property type="entry name" value="Acyl-CoA_dehydrogenase"/>
</dbReference>
<dbReference type="OMA" id="IKDTWHV"/>
<dbReference type="PANTHER" id="PTHR48083:SF19">
    <property type="entry name" value="FLAVIN-DEPENDENT MONOOXYGENASE, OXYGENASE SUBUNIT HSAA"/>
    <property type="match status" value="1"/>
</dbReference>
<dbReference type="InterPro" id="IPR046373">
    <property type="entry name" value="Acyl-CoA_Oxase/DH_mid-dom_sf"/>
</dbReference>
<evidence type="ECO:0000256" key="3">
    <source>
        <dbReference type="ARBA" id="ARBA00023002"/>
    </source>
</evidence>
<keyword evidence="3" id="KW-0560">Oxidoreductase</keyword>
<keyword evidence="1" id="KW-0285">Flavoprotein</keyword>
<dbReference type="GO" id="GO:0003995">
    <property type="term" value="F:acyl-CoA dehydrogenase activity"/>
    <property type="evidence" value="ECO:0007669"/>
    <property type="project" value="TreeGrafter"/>
</dbReference>
<proteinExistence type="predicted"/>
<dbReference type="SUPFAM" id="SSF47203">
    <property type="entry name" value="Acyl-CoA dehydrogenase C-terminal domain-like"/>
    <property type="match status" value="1"/>
</dbReference>